<evidence type="ECO:0000313" key="3">
    <source>
        <dbReference type="EMBL" id="KIC65719.1"/>
    </source>
</evidence>
<reference evidence="3 4" key="1">
    <citation type="submission" date="2014-12" db="EMBL/GenBank/DDBJ databases">
        <title>Genome sequencing of Arthrobacter phenanthrenivorans SWC37.</title>
        <authorList>
            <person name="Tan P.W."/>
            <person name="Chan K.-G."/>
        </authorList>
    </citation>
    <scope>NUCLEOTIDE SEQUENCE [LARGE SCALE GENOMIC DNA]</scope>
    <source>
        <strain evidence="3 4">SWC37</strain>
    </source>
</reference>
<accession>A0A0B4CX58</accession>
<dbReference type="AlphaFoldDB" id="A0A0B4CX58"/>
<dbReference type="OrthoDB" id="3542814at2"/>
<dbReference type="Gene3D" id="3.10.450.50">
    <property type="match status" value="1"/>
</dbReference>
<gene>
    <name evidence="3" type="ORF">RM50_14825</name>
</gene>
<name>A0A0B4CX58_PSEPS</name>
<dbReference type="EMBL" id="JWTB01000029">
    <property type="protein sequence ID" value="KIC65719.1"/>
    <property type="molecule type" value="Genomic_DNA"/>
</dbReference>
<protein>
    <recommendedName>
        <fullName evidence="2">SnoaL-like domain-containing protein</fullName>
    </recommendedName>
</protein>
<dbReference type="Proteomes" id="UP000031196">
    <property type="component" value="Unassembled WGS sequence"/>
</dbReference>
<comment type="caution">
    <text evidence="3">The sequence shown here is derived from an EMBL/GenBank/DDBJ whole genome shotgun (WGS) entry which is preliminary data.</text>
</comment>
<dbReference type="RefSeq" id="WP_043454178.1">
    <property type="nucleotide sequence ID" value="NZ_JWTB01000029.1"/>
</dbReference>
<feature type="domain" description="SnoaL-like" evidence="2">
    <location>
        <begin position="14"/>
        <end position="117"/>
    </location>
</feature>
<dbReference type="SUPFAM" id="SSF54427">
    <property type="entry name" value="NTF2-like"/>
    <property type="match status" value="1"/>
</dbReference>
<dbReference type="Pfam" id="PF12680">
    <property type="entry name" value="SnoaL_2"/>
    <property type="match status" value="1"/>
</dbReference>
<sequence>MDASGLHRVPDGPVRRMLAAANRHDLEAMVSEFAEDYRNTTPVHPARSFTGSAQVRKNWTALFTGLPDLALTVHDAATGPDGKIWLEWSNRGTRPDGSVQRAAGVSILTVRDDRIAAAQFYLEPVDRDSGDVDDAISEALHGTAGGDRP</sequence>
<feature type="region of interest" description="Disordered" evidence="1">
    <location>
        <begin position="127"/>
        <end position="149"/>
    </location>
</feature>
<evidence type="ECO:0000259" key="2">
    <source>
        <dbReference type="Pfam" id="PF12680"/>
    </source>
</evidence>
<evidence type="ECO:0000256" key="1">
    <source>
        <dbReference type="SAM" id="MobiDB-lite"/>
    </source>
</evidence>
<proteinExistence type="predicted"/>
<organism evidence="3 4">
    <name type="scientific">Pseudarthrobacter phenanthrenivorans</name>
    <name type="common">Arthrobacter phenanthrenivorans</name>
    <dbReference type="NCBI Taxonomy" id="361575"/>
    <lineage>
        <taxon>Bacteria</taxon>
        <taxon>Bacillati</taxon>
        <taxon>Actinomycetota</taxon>
        <taxon>Actinomycetes</taxon>
        <taxon>Micrococcales</taxon>
        <taxon>Micrococcaceae</taxon>
        <taxon>Pseudarthrobacter</taxon>
    </lineage>
</organism>
<evidence type="ECO:0000313" key="4">
    <source>
        <dbReference type="Proteomes" id="UP000031196"/>
    </source>
</evidence>
<dbReference type="InterPro" id="IPR037401">
    <property type="entry name" value="SnoaL-like"/>
</dbReference>
<dbReference type="InterPro" id="IPR032710">
    <property type="entry name" value="NTF2-like_dom_sf"/>
</dbReference>